<feature type="chain" id="PRO_5019351696" description="Glycine zipper 2TM domain-containing protein" evidence="1">
    <location>
        <begin position="20"/>
        <end position="166"/>
    </location>
</feature>
<dbReference type="InParanoid" id="A0A409WYG1"/>
<gene>
    <name evidence="2" type="ORF">CVT25_007002</name>
</gene>
<name>A0A409WYG1_PSICY</name>
<evidence type="ECO:0000313" key="2">
    <source>
        <dbReference type="EMBL" id="PPQ83512.1"/>
    </source>
</evidence>
<feature type="signal peptide" evidence="1">
    <location>
        <begin position="1"/>
        <end position="19"/>
    </location>
</feature>
<dbReference type="AlphaFoldDB" id="A0A409WYG1"/>
<protein>
    <recommendedName>
        <fullName evidence="4">Glycine zipper 2TM domain-containing protein</fullName>
    </recommendedName>
</protein>
<organism evidence="2 3">
    <name type="scientific">Psilocybe cyanescens</name>
    <dbReference type="NCBI Taxonomy" id="93625"/>
    <lineage>
        <taxon>Eukaryota</taxon>
        <taxon>Fungi</taxon>
        <taxon>Dikarya</taxon>
        <taxon>Basidiomycota</taxon>
        <taxon>Agaricomycotina</taxon>
        <taxon>Agaricomycetes</taxon>
        <taxon>Agaricomycetidae</taxon>
        <taxon>Agaricales</taxon>
        <taxon>Agaricineae</taxon>
        <taxon>Strophariaceae</taxon>
        <taxon>Psilocybe</taxon>
    </lineage>
</organism>
<dbReference type="EMBL" id="NHYD01003013">
    <property type="protein sequence ID" value="PPQ83512.1"/>
    <property type="molecule type" value="Genomic_DNA"/>
</dbReference>
<proteinExistence type="predicted"/>
<comment type="caution">
    <text evidence="2">The sequence shown here is derived from an EMBL/GenBank/DDBJ whole genome shotgun (WGS) entry which is preliminary data.</text>
</comment>
<sequence length="166" mass="17210">MYRIIFATIALSLFQNALATPIPEHMGTVGKINLAGAEGDIKISRDDDHHRLNQTERHWHHRYNSLVQPVIQPAATTVVVQRPSLLDSIPVVGSLIKNLPLVGPLTDSILGGLGGGLLNGVLGGQTGGLVNGVLGGGGGGLLGLKVNGTEFNSLKQQMATGGQSPA</sequence>
<reference evidence="2 3" key="1">
    <citation type="journal article" date="2018" name="Evol. Lett.">
        <title>Horizontal gene cluster transfer increased hallucinogenic mushroom diversity.</title>
        <authorList>
            <person name="Reynolds H.T."/>
            <person name="Vijayakumar V."/>
            <person name="Gluck-Thaler E."/>
            <person name="Korotkin H.B."/>
            <person name="Matheny P.B."/>
            <person name="Slot J.C."/>
        </authorList>
    </citation>
    <scope>NUCLEOTIDE SEQUENCE [LARGE SCALE GENOMIC DNA]</scope>
    <source>
        <strain evidence="2 3">2631</strain>
    </source>
</reference>
<accession>A0A409WYG1</accession>
<keyword evidence="1" id="KW-0732">Signal</keyword>
<evidence type="ECO:0000256" key="1">
    <source>
        <dbReference type="SAM" id="SignalP"/>
    </source>
</evidence>
<keyword evidence="3" id="KW-1185">Reference proteome</keyword>
<evidence type="ECO:0000313" key="3">
    <source>
        <dbReference type="Proteomes" id="UP000283269"/>
    </source>
</evidence>
<dbReference type="Proteomes" id="UP000283269">
    <property type="component" value="Unassembled WGS sequence"/>
</dbReference>
<evidence type="ECO:0008006" key="4">
    <source>
        <dbReference type="Google" id="ProtNLM"/>
    </source>
</evidence>